<feature type="transmembrane region" description="Helical" evidence="6">
    <location>
        <begin position="27"/>
        <end position="46"/>
    </location>
</feature>
<evidence type="ECO:0000256" key="6">
    <source>
        <dbReference type="SAM" id="Phobius"/>
    </source>
</evidence>
<dbReference type="AlphaFoldDB" id="A0AAJ0U1B8"/>
<feature type="transmembrane region" description="Helical" evidence="6">
    <location>
        <begin position="92"/>
        <end position="109"/>
    </location>
</feature>
<organism evidence="8 9">
    <name type="scientific">Halochromatium glycolicum</name>
    <dbReference type="NCBI Taxonomy" id="85075"/>
    <lineage>
        <taxon>Bacteria</taxon>
        <taxon>Pseudomonadati</taxon>
        <taxon>Pseudomonadota</taxon>
        <taxon>Gammaproteobacteria</taxon>
        <taxon>Chromatiales</taxon>
        <taxon>Chromatiaceae</taxon>
        <taxon>Halochromatium</taxon>
    </lineage>
</organism>
<dbReference type="InterPro" id="IPR000620">
    <property type="entry name" value="EamA_dom"/>
</dbReference>
<comment type="subcellular location">
    <subcellularLocation>
        <location evidence="1">Cell membrane</location>
        <topology evidence="1">Multi-pass membrane protein</topology>
    </subcellularLocation>
</comment>
<dbReference type="Proteomes" id="UP001296776">
    <property type="component" value="Unassembled WGS sequence"/>
</dbReference>
<dbReference type="Pfam" id="PF00892">
    <property type="entry name" value="EamA"/>
    <property type="match status" value="2"/>
</dbReference>
<accession>A0AAJ0U1B8</accession>
<feature type="domain" description="EamA" evidence="7">
    <location>
        <begin position="148"/>
        <end position="277"/>
    </location>
</feature>
<gene>
    <name evidence="8" type="ORF">CKO40_02420</name>
</gene>
<evidence type="ECO:0000256" key="5">
    <source>
        <dbReference type="ARBA" id="ARBA00023136"/>
    </source>
</evidence>
<evidence type="ECO:0000313" key="8">
    <source>
        <dbReference type="EMBL" id="MBK1703434.1"/>
    </source>
</evidence>
<evidence type="ECO:0000259" key="7">
    <source>
        <dbReference type="Pfam" id="PF00892"/>
    </source>
</evidence>
<dbReference type="PANTHER" id="PTHR32322">
    <property type="entry name" value="INNER MEMBRANE TRANSPORTER"/>
    <property type="match status" value="1"/>
</dbReference>
<keyword evidence="2" id="KW-1003">Cell membrane</keyword>
<dbReference type="InterPro" id="IPR050638">
    <property type="entry name" value="AA-Vitamin_Transporters"/>
</dbReference>
<protein>
    <recommendedName>
        <fullName evidence="7">EamA domain-containing protein</fullName>
    </recommendedName>
</protein>
<feature type="transmembrane region" description="Helical" evidence="6">
    <location>
        <begin position="261"/>
        <end position="278"/>
    </location>
</feature>
<evidence type="ECO:0000256" key="3">
    <source>
        <dbReference type="ARBA" id="ARBA00022692"/>
    </source>
</evidence>
<keyword evidence="9" id="KW-1185">Reference proteome</keyword>
<name>A0AAJ0U1B8_9GAMM</name>
<comment type="caution">
    <text evidence="8">The sequence shown here is derived from an EMBL/GenBank/DDBJ whole genome shotgun (WGS) entry which is preliminary data.</text>
</comment>
<reference evidence="8" key="1">
    <citation type="submission" date="2017-08" db="EMBL/GenBank/DDBJ databases">
        <authorList>
            <person name="Imhoff J.F."/>
            <person name="Rahn T."/>
            <person name="Kuenzel S."/>
            <person name="Neulinger S.C."/>
        </authorList>
    </citation>
    <scope>NUCLEOTIDE SEQUENCE</scope>
    <source>
        <strain evidence="8">DSM 11080</strain>
    </source>
</reference>
<dbReference type="EMBL" id="NRSJ01000003">
    <property type="protein sequence ID" value="MBK1703434.1"/>
    <property type="molecule type" value="Genomic_DNA"/>
</dbReference>
<keyword evidence="3 6" id="KW-0812">Transmembrane</keyword>
<feature type="transmembrane region" description="Helical" evidence="6">
    <location>
        <begin position="178"/>
        <end position="199"/>
    </location>
</feature>
<evidence type="ECO:0000256" key="1">
    <source>
        <dbReference type="ARBA" id="ARBA00004651"/>
    </source>
</evidence>
<dbReference type="InterPro" id="IPR037185">
    <property type="entry name" value="EmrE-like"/>
</dbReference>
<evidence type="ECO:0000256" key="4">
    <source>
        <dbReference type="ARBA" id="ARBA00022989"/>
    </source>
</evidence>
<evidence type="ECO:0000256" key="2">
    <source>
        <dbReference type="ARBA" id="ARBA00022475"/>
    </source>
</evidence>
<reference evidence="8" key="2">
    <citation type="journal article" date="2020" name="Microorganisms">
        <title>Osmotic Adaptation and Compatible Solute Biosynthesis of Phototrophic Bacteria as Revealed from Genome Analyses.</title>
        <authorList>
            <person name="Imhoff J.F."/>
            <person name="Rahn T."/>
            <person name="Kunzel S."/>
            <person name="Keller A."/>
            <person name="Neulinger S.C."/>
        </authorList>
    </citation>
    <scope>NUCLEOTIDE SEQUENCE</scope>
    <source>
        <strain evidence="8">DSM 11080</strain>
    </source>
</reference>
<feature type="transmembrane region" description="Helical" evidence="6">
    <location>
        <begin position="205"/>
        <end position="226"/>
    </location>
</feature>
<feature type="transmembrane region" description="Helical" evidence="6">
    <location>
        <begin position="121"/>
        <end position="142"/>
    </location>
</feature>
<dbReference type="GO" id="GO:0005886">
    <property type="term" value="C:plasma membrane"/>
    <property type="evidence" value="ECO:0007669"/>
    <property type="project" value="UniProtKB-SubCell"/>
</dbReference>
<keyword evidence="4 6" id="KW-1133">Transmembrane helix</keyword>
<dbReference type="SUPFAM" id="SSF103481">
    <property type="entry name" value="Multidrug resistance efflux transporter EmrE"/>
    <property type="match status" value="2"/>
</dbReference>
<sequence>MLLAGIVVLLWGTAATAFELALRWVTPFELLVYASATSVIALALILSAQRAWSRFGDVPRATWLQAAALGALNPFLYYLVLFAAYARLPGQIAMALNYAWPLVLALLAVPILRQPLSRRQGLAIGISFIGALIIVTGGSLSLDGIDPWGVALALGSTLIWASFWLLNARAQADPVIALFLGFGVGLLLALLASPLFGGIALPPAAAWPALIYVGLFEMGLTFVLWLTALQWSHRAARLAQLIYLAPFLSLVFLHLIIGEPIAASTPFGLALIIAAILWQRERTTSG</sequence>
<feature type="domain" description="EamA" evidence="7">
    <location>
        <begin position="2"/>
        <end position="136"/>
    </location>
</feature>
<evidence type="ECO:0000313" key="9">
    <source>
        <dbReference type="Proteomes" id="UP001296776"/>
    </source>
</evidence>
<feature type="transmembrane region" description="Helical" evidence="6">
    <location>
        <begin position="238"/>
        <end position="255"/>
    </location>
</feature>
<feature type="transmembrane region" description="Helical" evidence="6">
    <location>
        <begin position="148"/>
        <end position="166"/>
    </location>
</feature>
<dbReference type="PANTHER" id="PTHR32322:SF18">
    <property type="entry name" value="S-ADENOSYLMETHIONINE_S-ADENOSYLHOMOCYSTEINE TRANSPORTER"/>
    <property type="match status" value="1"/>
</dbReference>
<proteinExistence type="predicted"/>
<keyword evidence="5 6" id="KW-0472">Membrane</keyword>
<feature type="transmembrane region" description="Helical" evidence="6">
    <location>
        <begin position="66"/>
        <end position="86"/>
    </location>
</feature>